<organism evidence="9 10">
    <name type="scientific">Leptospira fluminis</name>
    <dbReference type="NCBI Taxonomy" id="2484979"/>
    <lineage>
        <taxon>Bacteria</taxon>
        <taxon>Pseudomonadati</taxon>
        <taxon>Spirochaetota</taxon>
        <taxon>Spirochaetia</taxon>
        <taxon>Leptospirales</taxon>
        <taxon>Leptospiraceae</taxon>
        <taxon>Leptospira</taxon>
    </lineage>
</organism>
<feature type="transmembrane region" description="Helical" evidence="7">
    <location>
        <begin position="325"/>
        <end position="341"/>
    </location>
</feature>
<feature type="transmembrane region" description="Helical" evidence="7">
    <location>
        <begin position="392"/>
        <end position="414"/>
    </location>
</feature>
<evidence type="ECO:0000256" key="4">
    <source>
        <dbReference type="ARBA" id="ARBA00023002"/>
    </source>
</evidence>
<keyword evidence="4" id="KW-0560">Oxidoreductase</keyword>
<evidence type="ECO:0000313" key="10">
    <source>
        <dbReference type="Proteomes" id="UP000297855"/>
    </source>
</evidence>
<feature type="transmembrane region" description="Helical" evidence="7">
    <location>
        <begin position="138"/>
        <end position="162"/>
    </location>
</feature>
<keyword evidence="2 7" id="KW-0812">Transmembrane</keyword>
<dbReference type="GO" id="GO:0012505">
    <property type="term" value="C:endomembrane system"/>
    <property type="evidence" value="ECO:0007669"/>
    <property type="project" value="UniProtKB-SubCell"/>
</dbReference>
<dbReference type="InterPro" id="IPR006694">
    <property type="entry name" value="Fatty_acid_hydroxylase"/>
</dbReference>
<proteinExistence type="predicted"/>
<dbReference type="OrthoDB" id="9770329at2"/>
<feature type="transmembrane region" description="Helical" evidence="7">
    <location>
        <begin position="353"/>
        <end position="372"/>
    </location>
</feature>
<dbReference type="EMBL" id="RQEV01000003">
    <property type="protein sequence ID" value="TGK21028.1"/>
    <property type="molecule type" value="Genomic_DNA"/>
</dbReference>
<dbReference type="PANTHER" id="PTHR21624:SF1">
    <property type="entry name" value="ALKYLGLYCEROL MONOOXYGENASE"/>
    <property type="match status" value="1"/>
</dbReference>
<dbReference type="GO" id="GO:0008610">
    <property type="term" value="P:lipid biosynthetic process"/>
    <property type="evidence" value="ECO:0007669"/>
    <property type="project" value="InterPro"/>
</dbReference>
<feature type="transmembrane region" description="Helical" evidence="7">
    <location>
        <begin position="45"/>
        <end position="66"/>
    </location>
</feature>
<reference evidence="9" key="1">
    <citation type="journal article" date="2019" name="PLoS Negl. Trop. Dis.">
        <title>Revisiting the worldwide diversity of Leptospira species in the environment.</title>
        <authorList>
            <person name="Vincent A.T."/>
            <person name="Schiettekatte O."/>
            <person name="Bourhy P."/>
            <person name="Veyrier F.J."/>
            <person name="Picardeau M."/>
        </authorList>
    </citation>
    <scope>NUCLEOTIDE SEQUENCE [LARGE SCALE GENOMIC DNA]</scope>
    <source>
        <strain evidence="9">SCS5</strain>
    </source>
</reference>
<comment type="subcellular location">
    <subcellularLocation>
        <location evidence="1">Endomembrane system</location>
        <topology evidence="1">Multi-pass membrane protein</topology>
    </subcellularLocation>
</comment>
<evidence type="ECO:0000256" key="3">
    <source>
        <dbReference type="ARBA" id="ARBA00022989"/>
    </source>
</evidence>
<evidence type="ECO:0000259" key="8">
    <source>
        <dbReference type="Pfam" id="PF04116"/>
    </source>
</evidence>
<feature type="transmembrane region" description="Helical" evidence="7">
    <location>
        <begin position="5"/>
        <end position="25"/>
    </location>
</feature>
<name>A0A4R9GS70_9LEPT</name>
<gene>
    <name evidence="9" type="ORF">EHO61_04005</name>
</gene>
<keyword evidence="5" id="KW-0443">Lipid metabolism</keyword>
<feature type="transmembrane region" description="Helical" evidence="7">
    <location>
        <begin position="78"/>
        <end position="96"/>
    </location>
</feature>
<evidence type="ECO:0000256" key="7">
    <source>
        <dbReference type="SAM" id="Phobius"/>
    </source>
</evidence>
<dbReference type="RefSeq" id="WP_135812321.1">
    <property type="nucleotide sequence ID" value="NZ_RQEV01000003.1"/>
</dbReference>
<evidence type="ECO:0000256" key="5">
    <source>
        <dbReference type="ARBA" id="ARBA00023098"/>
    </source>
</evidence>
<evidence type="ECO:0000256" key="1">
    <source>
        <dbReference type="ARBA" id="ARBA00004127"/>
    </source>
</evidence>
<dbReference type="GO" id="GO:0005506">
    <property type="term" value="F:iron ion binding"/>
    <property type="evidence" value="ECO:0007669"/>
    <property type="project" value="InterPro"/>
</dbReference>
<dbReference type="PANTHER" id="PTHR21624">
    <property type="entry name" value="STEROL DESATURASE-RELATED PROTEIN"/>
    <property type="match status" value="1"/>
</dbReference>
<dbReference type="InterPro" id="IPR051689">
    <property type="entry name" value="Sterol_desaturase/TMEM195"/>
</dbReference>
<feature type="domain" description="Fatty acid hydroxylase" evidence="8">
    <location>
        <begin position="82"/>
        <end position="215"/>
    </location>
</feature>
<keyword evidence="10" id="KW-1185">Reference proteome</keyword>
<protein>
    <submittedName>
        <fullName evidence="9">Sterol desaturase family protein</fullName>
    </submittedName>
</protein>
<dbReference type="GO" id="GO:0050479">
    <property type="term" value="F:glyceryl-ether monooxygenase activity"/>
    <property type="evidence" value="ECO:0007669"/>
    <property type="project" value="TreeGrafter"/>
</dbReference>
<dbReference type="AlphaFoldDB" id="A0A4R9GS70"/>
<dbReference type="Proteomes" id="UP000297855">
    <property type="component" value="Unassembled WGS sequence"/>
</dbReference>
<accession>A0A4R9GS70</accession>
<dbReference type="GO" id="GO:0016020">
    <property type="term" value="C:membrane"/>
    <property type="evidence" value="ECO:0007669"/>
    <property type="project" value="GOC"/>
</dbReference>
<evidence type="ECO:0000256" key="6">
    <source>
        <dbReference type="ARBA" id="ARBA00023136"/>
    </source>
</evidence>
<comment type="caution">
    <text evidence="9">The sequence shown here is derived from an EMBL/GenBank/DDBJ whole genome shotgun (WGS) entry which is preliminary data.</text>
</comment>
<evidence type="ECO:0000256" key="2">
    <source>
        <dbReference type="ARBA" id="ARBA00022692"/>
    </source>
</evidence>
<sequence>MEKNIIELITPAFFVLTFAELFWVLAAKKPFYRYKDSVNNLSAGVYMQVFTVFITVGLVGIYAWVYEKCRLLTLSDSSWLAWIVCYALADFFYYWYHRFAHEINVFWASHVAHHQSEDYNFTVALRQGVLQNTFSLPFYLPLAVLGFSPFMFVMVIQINFAYQFWIHTRLIPKLGWFEWLWNTPSHHRVHHGRDPKYIDKNYAGTFIIWDRLFGTFREEEEEPIFGIVKPMTTWNPVRAQFDYFRELFELSWKTKSWRDSLTVWFRAPGWKPRDLGESVIPPEIDRKTYRKFDTEIPVTLTVYTILQFLFAMGASMIYIEFKKELPLVEMIVLGFYVLWTLRNIGTIFELKTSGIVLELVRLASIAALTYVYPFDFTSVEKLKAVLAPEIIASLPNLMKATAIISFLVLGAFLLSQKRFFSVKGYSAKAA</sequence>
<keyword evidence="3 7" id="KW-1133">Transmembrane helix</keyword>
<evidence type="ECO:0000313" key="9">
    <source>
        <dbReference type="EMBL" id="TGK21028.1"/>
    </source>
</evidence>
<dbReference type="GO" id="GO:0006643">
    <property type="term" value="P:membrane lipid metabolic process"/>
    <property type="evidence" value="ECO:0007669"/>
    <property type="project" value="TreeGrafter"/>
</dbReference>
<keyword evidence="6 7" id="KW-0472">Membrane</keyword>
<dbReference type="Pfam" id="PF04116">
    <property type="entry name" value="FA_hydroxylase"/>
    <property type="match status" value="1"/>
</dbReference>
<feature type="transmembrane region" description="Helical" evidence="7">
    <location>
        <begin position="296"/>
        <end position="319"/>
    </location>
</feature>